<dbReference type="Proteomes" id="UP000284531">
    <property type="component" value="Unassembled WGS sequence"/>
</dbReference>
<dbReference type="GO" id="GO:0005829">
    <property type="term" value="C:cytosol"/>
    <property type="evidence" value="ECO:0007669"/>
    <property type="project" value="TreeGrafter"/>
</dbReference>
<evidence type="ECO:0000313" key="3">
    <source>
        <dbReference type="EMBL" id="RKE03831.1"/>
    </source>
</evidence>
<dbReference type="PANTHER" id="PTHR30327">
    <property type="entry name" value="UNCHARACTERIZED PROTEIN YQGE"/>
    <property type="match status" value="1"/>
</dbReference>
<comment type="similarity">
    <text evidence="1 2">Belongs to the UPF0301 (AlgH) family.</text>
</comment>
<organism evidence="3 4">
    <name type="scientific">Marinifilum flexuosum</name>
    <dbReference type="NCBI Taxonomy" id="1117708"/>
    <lineage>
        <taxon>Bacteria</taxon>
        <taxon>Pseudomonadati</taxon>
        <taxon>Bacteroidota</taxon>
        <taxon>Bacteroidia</taxon>
        <taxon>Marinilabiliales</taxon>
        <taxon>Marinifilaceae</taxon>
    </lineage>
</organism>
<gene>
    <name evidence="3" type="ORF">BXY64_0841</name>
</gene>
<dbReference type="InterPro" id="IPR003774">
    <property type="entry name" value="AlgH-like"/>
</dbReference>
<proteinExistence type="inferred from homology"/>
<protein>
    <recommendedName>
        <fullName evidence="2">UPF0301 protein BXY64_0841</fullName>
    </recommendedName>
</protein>
<dbReference type="SUPFAM" id="SSF143456">
    <property type="entry name" value="VC0467-like"/>
    <property type="match status" value="1"/>
</dbReference>
<name>A0A419X7X3_9BACT</name>
<dbReference type="PANTHER" id="PTHR30327:SF1">
    <property type="entry name" value="UPF0301 PROTEIN YQGE"/>
    <property type="match status" value="1"/>
</dbReference>
<dbReference type="EMBL" id="RAPQ01000008">
    <property type="protein sequence ID" value="RKE03831.1"/>
    <property type="molecule type" value="Genomic_DNA"/>
</dbReference>
<evidence type="ECO:0000256" key="2">
    <source>
        <dbReference type="HAMAP-Rule" id="MF_00758"/>
    </source>
</evidence>
<accession>A0A419X7X3</accession>
<dbReference type="HAMAP" id="MF_00758">
    <property type="entry name" value="UPF0301"/>
    <property type="match status" value="1"/>
</dbReference>
<dbReference type="RefSeq" id="WP_245996588.1">
    <property type="nucleotide sequence ID" value="NZ_CANNEC010000004.1"/>
</dbReference>
<sequence>MSVNFKISSVDGTSDLFRMENNNINPEKGKVLIAEPFLEGRYFKRSIVLLAEFNEEGAVGFVLNKPINLSVDEVLVSIAHFDGDVFVGGPVDTNRIYYIHTLPHLIPNSIHIFDNLYWGGDFSVLKDLIEEKKVYPHQVRFFAGYSGWSAGQLNEEIKENSWLVSQIDVRSIMSLNNDNLWEQSLRKLGGRYRMWSNFPENPSMN</sequence>
<comment type="caution">
    <text evidence="3">The sequence shown here is derived from an EMBL/GenBank/DDBJ whole genome shotgun (WGS) entry which is preliminary data.</text>
</comment>
<evidence type="ECO:0000256" key="1">
    <source>
        <dbReference type="ARBA" id="ARBA00009600"/>
    </source>
</evidence>
<dbReference type="Gene3D" id="3.40.1740.10">
    <property type="entry name" value="VC0467-like"/>
    <property type="match status" value="1"/>
</dbReference>
<dbReference type="Pfam" id="PF02622">
    <property type="entry name" value="DUF179"/>
    <property type="match status" value="1"/>
</dbReference>
<keyword evidence="4" id="KW-1185">Reference proteome</keyword>
<evidence type="ECO:0000313" key="4">
    <source>
        <dbReference type="Proteomes" id="UP000284531"/>
    </source>
</evidence>
<dbReference type="AlphaFoldDB" id="A0A419X7X3"/>
<reference evidence="3 4" key="1">
    <citation type="submission" date="2018-09" db="EMBL/GenBank/DDBJ databases">
        <title>Genomic Encyclopedia of Archaeal and Bacterial Type Strains, Phase II (KMG-II): from individual species to whole genera.</title>
        <authorList>
            <person name="Goeker M."/>
        </authorList>
    </citation>
    <scope>NUCLEOTIDE SEQUENCE [LARGE SCALE GENOMIC DNA]</scope>
    <source>
        <strain evidence="3 4">DSM 21950</strain>
    </source>
</reference>